<dbReference type="Gene3D" id="2.115.10.20">
    <property type="entry name" value="Glycosyl hydrolase domain, family 43"/>
    <property type="match status" value="1"/>
</dbReference>
<accession>A0A0F0L050</accession>
<keyword evidence="1" id="KW-0378">Hydrolase</keyword>
<proteinExistence type="predicted"/>
<dbReference type="InterPro" id="IPR023296">
    <property type="entry name" value="Glyco_hydro_beta-prop_sf"/>
</dbReference>
<dbReference type="SUPFAM" id="SSF75005">
    <property type="entry name" value="Arabinanase/levansucrase/invertase"/>
    <property type="match status" value="1"/>
</dbReference>
<evidence type="ECO:0000313" key="2">
    <source>
        <dbReference type="Proteomes" id="UP000033725"/>
    </source>
</evidence>
<dbReference type="AlphaFoldDB" id="A0A0F0L050"/>
<evidence type="ECO:0000313" key="1">
    <source>
        <dbReference type="EMBL" id="KJL26532.1"/>
    </source>
</evidence>
<sequence>MPIPMLSTASQRAAAYSSDPQWFCDFTEEDITGLVPEPGVHRRDPSSVLLKDGTYHVWYTKSTGEAVGFGTADPRAKVFPWDWSEIWHATSVDGVEWVEEDRAVGVGASGEYDDRSVFTPEVLEHEGRYYLVYQVVQSPYRLRSFESIAMASADRPEGPWTKVSAPLLEPAANGEWAGEEDDRLAVLSQGDFDSHKVHDPLLLPLDGKFFLYYKGEQMGERFTSGGRSTKWGVAIADHIEGPYTRSELNPITNSGHETCLWLHDGGVAALLTTDGPERNTIQFAADGVNFEIQSYVPNPPIAAGPLRFDAPTQVPLDGLRWGLCHDVTGEWGYLKAFRADETQKLKYELGVSPEKGNEAFQAKLAERADGAR</sequence>
<dbReference type="OrthoDB" id="9759709at2"/>
<gene>
    <name evidence="1" type="ORF">RN51_00175</name>
</gene>
<comment type="caution">
    <text evidence="1">The sequence shown here is derived from an EMBL/GenBank/DDBJ whole genome shotgun (WGS) entry which is preliminary data.</text>
</comment>
<protein>
    <submittedName>
        <fullName evidence="1">Glycosyl hydrolases family 43</fullName>
    </submittedName>
</protein>
<dbReference type="EMBL" id="JYIV01000010">
    <property type="protein sequence ID" value="KJL26532.1"/>
    <property type="molecule type" value="Genomic_DNA"/>
</dbReference>
<dbReference type="PATRIC" id="fig|82380.10.peg.175"/>
<name>A0A0F0L050_9MICO</name>
<reference evidence="1 2" key="1">
    <citation type="submission" date="2015-02" db="EMBL/GenBank/DDBJ databases">
        <title>Draft genome sequences of ten Microbacterium spp. with emphasis on heavy metal contaminated environments.</title>
        <authorList>
            <person name="Corretto E."/>
        </authorList>
    </citation>
    <scope>NUCLEOTIDE SEQUENCE [LARGE SCALE GENOMIC DNA]</scope>
    <source>
        <strain evidence="1 2">BEL163</strain>
    </source>
</reference>
<organism evidence="1 2">
    <name type="scientific">Microbacterium oxydans</name>
    <dbReference type="NCBI Taxonomy" id="82380"/>
    <lineage>
        <taxon>Bacteria</taxon>
        <taxon>Bacillati</taxon>
        <taxon>Actinomycetota</taxon>
        <taxon>Actinomycetes</taxon>
        <taxon>Micrococcales</taxon>
        <taxon>Microbacteriaceae</taxon>
        <taxon>Microbacterium</taxon>
    </lineage>
</organism>
<dbReference type="GO" id="GO:0016787">
    <property type="term" value="F:hydrolase activity"/>
    <property type="evidence" value="ECO:0007669"/>
    <property type="project" value="UniProtKB-KW"/>
</dbReference>
<dbReference type="CDD" id="cd08992">
    <property type="entry name" value="GH117"/>
    <property type="match status" value="1"/>
</dbReference>
<dbReference type="Proteomes" id="UP000033725">
    <property type="component" value="Unassembled WGS sequence"/>
</dbReference>